<evidence type="ECO:0000313" key="3">
    <source>
        <dbReference type="Proteomes" id="UP000006753"/>
    </source>
</evidence>
<evidence type="ECO:0000313" key="2">
    <source>
        <dbReference type="EMBL" id="EKD16100.1"/>
    </source>
</evidence>
<dbReference type="HOGENOM" id="CLU_1019681_0_0_1"/>
<dbReference type="InParanoid" id="K1WF74"/>
<dbReference type="AlphaFoldDB" id="K1WF74"/>
<feature type="region of interest" description="Disordered" evidence="1">
    <location>
        <begin position="45"/>
        <end position="85"/>
    </location>
</feature>
<name>K1WF74_MARBU</name>
<organism evidence="2 3">
    <name type="scientific">Marssonina brunnea f. sp. multigermtubi (strain MB_m1)</name>
    <name type="common">Marssonina leaf spot fungus</name>
    <dbReference type="NCBI Taxonomy" id="1072389"/>
    <lineage>
        <taxon>Eukaryota</taxon>
        <taxon>Fungi</taxon>
        <taxon>Dikarya</taxon>
        <taxon>Ascomycota</taxon>
        <taxon>Pezizomycotina</taxon>
        <taxon>Leotiomycetes</taxon>
        <taxon>Helotiales</taxon>
        <taxon>Drepanopezizaceae</taxon>
        <taxon>Drepanopeziza</taxon>
    </lineage>
</organism>
<dbReference type="RefSeq" id="XP_007293283.1">
    <property type="nucleotide sequence ID" value="XM_007293221.1"/>
</dbReference>
<sequence>MAPLGLARTFPISRAHPNLGEVTGEKWVYGGNPFAEMLAARTPLENPNDLSQLRDIPKKKAKKLNEAGEEDEEEEEEEEEEGAEGDFILTSTTPDLVTIFDCKPYAGPLNTHQQPKWFQIEERILMAAPNIFRQALASKKKADRQDLARAVYNPDTAKVFNPHIPHTAIYLQSLLVTRLAQNSEGFHCLEDLDTAQIWTGVLFWGYFQTHGRTFPAKSTEEIIVCAMLVGLFLGDDAYYGTVLRMVLDRRYAEVWPRVHDLVTASLPDPADPV</sequence>
<dbReference type="GeneID" id="18761329"/>
<reference evidence="2 3" key="1">
    <citation type="journal article" date="2012" name="BMC Genomics">
        <title>Sequencing the genome of Marssonina brunnea reveals fungus-poplar co-evolution.</title>
        <authorList>
            <person name="Zhu S."/>
            <person name="Cao Y.-Z."/>
            <person name="Jiang C."/>
            <person name="Tan B.-Y."/>
            <person name="Wang Z."/>
            <person name="Feng S."/>
            <person name="Zhang L."/>
            <person name="Su X.-H."/>
            <person name="Brejova B."/>
            <person name="Vinar T."/>
            <person name="Xu M."/>
            <person name="Wang M.-X."/>
            <person name="Zhang S.-G."/>
            <person name="Huang M.-R."/>
            <person name="Wu R."/>
            <person name="Zhou Y."/>
        </authorList>
    </citation>
    <scope>NUCLEOTIDE SEQUENCE [LARGE SCALE GENOMIC DNA]</scope>
    <source>
        <strain evidence="2 3">MB_m1</strain>
    </source>
</reference>
<proteinExistence type="predicted"/>
<keyword evidence="3" id="KW-1185">Reference proteome</keyword>
<evidence type="ECO:0000256" key="1">
    <source>
        <dbReference type="SAM" id="MobiDB-lite"/>
    </source>
</evidence>
<protein>
    <submittedName>
        <fullName evidence="2">Uncharacterized protein</fullName>
    </submittedName>
</protein>
<dbReference type="Proteomes" id="UP000006753">
    <property type="component" value="Unassembled WGS sequence"/>
</dbReference>
<dbReference type="KEGG" id="mbe:MBM_05394"/>
<accession>K1WF74</accession>
<gene>
    <name evidence="2" type="ORF">MBM_05394</name>
</gene>
<feature type="compositionally biased region" description="Acidic residues" evidence="1">
    <location>
        <begin position="67"/>
        <end position="84"/>
    </location>
</feature>
<feature type="compositionally biased region" description="Basic and acidic residues" evidence="1">
    <location>
        <begin position="55"/>
        <end position="66"/>
    </location>
</feature>
<dbReference type="EMBL" id="JH921439">
    <property type="protein sequence ID" value="EKD16100.1"/>
    <property type="molecule type" value="Genomic_DNA"/>
</dbReference>
<dbReference type="OrthoDB" id="10324482at2759"/>